<dbReference type="SUPFAM" id="SSF53800">
    <property type="entry name" value="Chelatase"/>
    <property type="match status" value="1"/>
</dbReference>
<dbReference type="InterPro" id="IPR002762">
    <property type="entry name" value="CbiX-like"/>
</dbReference>
<dbReference type="RefSeq" id="WP_010417321.1">
    <property type="nucleotide sequence ID" value="NZ_MCRM02000037.1"/>
</dbReference>
<dbReference type="CDD" id="cd02980">
    <property type="entry name" value="TRX_Fd_family"/>
    <property type="match status" value="1"/>
</dbReference>
<keyword evidence="1" id="KW-0479">Metal-binding</keyword>
<dbReference type="Proteomes" id="UP000094669">
    <property type="component" value="Unassembled WGS sequence"/>
</dbReference>
<dbReference type="Gene3D" id="3.40.50.1400">
    <property type="match status" value="2"/>
</dbReference>
<proteinExistence type="predicted"/>
<dbReference type="Pfam" id="PF01257">
    <property type="entry name" value="2Fe-2S_thioredx"/>
    <property type="match status" value="1"/>
</dbReference>
<organism evidence="3 4">
    <name type="scientific">Leptospira inadai serovar Lyme</name>
    <dbReference type="NCBI Taxonomy" id="293084"/>
    <lineage>
        <taxon>Bacteria</taxon>
        <taxon>Pseudomonadati</taxon>
        <taxon>Spirochaetota</taxon>
        <taxon>Spirochaetia</taxon>
        <taxon>Leptospirales</taxon>
        <taxon>Leptospiraceae</taxon>
        <taxon>Leptospira</taxon>
    </lineage>
</organism>
<evidence type="ECO:0000313" key="3">
    <source>
        <dbReference type="EMBL" id="PNV71942.1"/>
    </source>
</evidence>
<dbReference type="Pfam" id="PF01903">
    <property type="entry name" value="CbiX"/>
    <property type="match status" value="2"/>
</dbReference>
<evidence type="ECO:0000256" key="1">
    <source>
        <dbReference type="ARBA" id="ARBA00022723"/>
    </source>
</evidence>
<accession>A0ABX4YD45</accession>
<gene>
    <name evidence="3" type="ORF">BES34_020475</name>
</gene>
<reference evidence="3" key="1">
    <citation type="submission" date="2018-01" db="EMBL/GenBank/DDBJ databases">
        <title>Genomic characterization of Leptospira inadai serogroup Lyme isolated from captured rat in Brazil and comparative analysis with human reference strain.</title>
        <authorList>
            <person name="Moreno L.Z."/>
            <person name="Loureiro A.P."/>
            <person name="Miraglia F."/>
            <person name="Kremer F.S."/>
            <person name="Eslabao M.R."/>
            <person name="Dellagostin O.A."/>
            <person name="Lilenbaum W."/>
            <person name="Moreno A.M."/>
        </authorList>
    </citation>
    <scope>NUCLEOTIDE SEQUENCE [LARGE SCALE GENOMIC DNA]</scope>
    <source>
        <strain evidence="3">M34/99</strain>
    </source>
</reference>
<dbReference type="CDD" id="cd03416">
    <property type="entry name" value="CbiX_SirB_N"/>
    <property type="match status" value="1"/>
</dbReference>
<dbReference type="CDD" id="cd03414">
    <property type="entry name" value="CbiX_SirB_C"/>
    <property type="match status" value="1"/>
</dbReference>
<comment type="caution">
    <text evidence="3">The sequence shown here is derived from an EMBL/GenBank/DDBJ whole genome shotgun (WGS) entry which is preliminary data.</text>
</comment>
<protein>
    <submittedName>
        <fullName evidence="3">Ferredoxin</fullName>
    </submittedName>
</protein>
<dbReference type="Gene3D" id="3.40.30.10">
    <property type="entry name" value="Glutaredoxin"/>
    <property type="match status" value="1"/>
</dbReference>
<evidence type="ECO:0000256" key="2">
    <source>
        <dbReference type="ARBA" id="ARBA00023239"/>
    </source>
</evidence>
<dbReference type="InterPro" id="IPR050963">
    <property type="entry name" value="Sirohydro_Cobaltochel/CbiX"/>
</dbReference>
<sequence>MISSRSDKLGLLIVGHGSREPRSNREFERFVEEYSLHRPDLEIRHAYIELAKPEFKTELREFARTNSTILILPLFLFSAGHTKNDIPLILDEVGREFPTVKLIPTNCIGVHPTMLELLHTRASFIINRKEGIPKKRGVIIVSRGSSDADANSEFYKLVRLFEESNEYSFVIPSFVGITKPLLSDSLEVAAKLRPEELLILPYFLFGGRLIGSIEEKLELFTDKFPWIKSTLAPHFGSDPSIFKVLNDRIKEAISGNGVLPCATCEYREQLPGLTSKVGGLKALLWSVRHMETHSQAAPHEFPHRNIQKHILVCDNIDCSTRGSVALIAKLRSEIKKTGKQKDFRVTRASCLGRCGEGPSLVVYPDGIWYQGVGETDAPEIVRDHLLNDRIVSRLVDSIMQ</sequence>
<dbReference type="PANTHER" id="PTHR33542:SF3">
    <property type="entry name" value="SIROHYDROCHLORIN FERROCHELATASE, CHLOROPLASTIC"/>
    <property type="match status" value="1"/>
</dbReference>
<evidence type="ECO:0000313" key="4">
    <source>
        <dbReference type="Proteomes" id="UP000094669"/>
    </source>
</evidence>
<keyword evidence="4" id="KW-1185">Reference proteome</keyword>
<keyword evidence="2" id="KW-0456">Lyase</keyword>
<dbReference type="SUPFAM" id="SSF52833">
    <property type="entry name" value="Thioredoxin-like"/>
    <property type="match status" value="1"/>
</dbReference>
<dbReference type="EMBL" id="MCRM02000037">
    <property type="protein sequence ID" value="PNV71942.1"/>
    <property type="molecule type" value="Genomic_DNA"/>
</dbReference>
<name>A0ABX4YD45_9LEPT</name>
<dbReference type="InterPro" id="IPR036249">
    <property type="entry name" value="Thioredoxin-like_sf"/>
</dbReference>
<dbReference type="PANTHER" id="PTHR33542">
    <property type="entry name" value="SIROHYDROCHLORIN FERROCHELATASE, CHLOROPLASTIC"/>
    <property type="match status" value="1"/>
</dbReference>